<sequence length="174" mass="17835">EAGPRRLGALSLLKAAGTLALMPYALLWEAGNLVNLPYKRVGFHNFCLWSCSASFMQCTAATLGAAWGGRHSARAWNGHGSPSPQAQLQRHYLGLAAAFRRLVAGTGATAAGPSSPAVRIQAGRSRRRGAASAMPGTGASAGRARSRQGHSALPAGAERAPGRGTARSGVISPP</sequence>
<evidence type="ECO:0000256" key="1">
    <source>
        <dbReference type="SAM" id="MobiDB-lite"/>
    </source>
</evidence>
<dbReference type="PANTHER" id="PTHR16103:SF0">
    <property type="entry name" value="TRANSMEMBRANE PROTEIN 140"/>
    <property type="match status" value="1"/>
</dbReference>
<reference evidence="2" key="2">
    <citation type="submission" date="2025-08" db="UniProtKB">
        <authorList>
            <consortium name="Ensembl"/>
        </authorList>
    </citation>
    <scope>IDENTIFICATION</scope>
</reference>
<evidence type="ECO:0000313" key="3">
    <source>
        <dbReference type="Proteomes" id="UP000694405"/>
    </source>
</evidence>
<proteinExistence type="predicted"/>
<accession>A0A8V5FI61</accession>
<dbReference type="Proteomes" id="UP000694405">
    <property type="component" value="Chromosome 5"/>
</dbReference>
<dbReference type="Ensembl" id="ENSMUNT00000031955.1">
    <property type="protein sequence ID" value="ENSMUNP00000023856.1"/>
    <property type="gene ID" value="ENSMUNG00000017301.1"/>
</dbReference>
<dbReference type="Pfam" id="PF14985">
    <property type="entry name" value="TM140"/>
    <property type="match status" value="1"/>
</dbReference>
<dbReference type="PANTHER" id="PTHR16103">
    <property type="entry name" value="TRANSMEMBRANE PROTEIN 140"/>
    <property type="match status" value="1"/>
</dbReference>
<organism evidence="2 3">
    <name type="scientific">Melopsittacus undulatus</name>
    <name type="common">Budgerigar</name>
    <name type="synonym">Psittacus undulatus</name>
    <dbReference type="NCBI Taxonomy" id="13146"/>
    <lineage>
        <taxon>Eukaryota</taxon>
        <taxon>Metazoa</taxon>
        <taxon>Chordata</taxon>
        <taxon>Craniata</taxon>
        <taxon>Vertebrata</taxon>
        <taxon>Euteleostomi</taxon>
        <taxon>Archelosauria</taxon>
        <taxon>Archosauria</taxon>
        <taxon>Dinosauria</taxon>
        <taxon>Saurischia</taxon>
        <taxon>Theropoda</taxon>
        <taxon>Coelurosauria</taxon>
        <taxon>Aves</taxon>
        <taxon>Neognathae</taxon>
        <taxon>Neoaves</taxon>
        <taxon>Telluraves</taxon>
        <taxon>Australaves</taxon>
        <taxon>Psittaciformes</taxon>
        <taxon>Psittaculidae</taxon>
        <taxon>Melopsittacus</taxon>
    </lineage>
</organism>
<feature type="compositionally biased region" description="Low complexity" evidence="1">
    <location>
        <begin position="107"/>
        <end position="117"/>
    </location>
</feature>
<evidence type="ECO:0000313" key="2">
    <source>
        <dbReference type="Ensembl" id="ENSMUNP00000023856.1"/>
    </source>
</evidence>
<keyword evidence="3" id="KW-1185">Reference proteome</keyword>
<dbReference type="AlphaFoldDB" id="A0A8V5FI61"/>
<dbReference type="InterPro" id="IPR028038">
    <property type="entry name" value="TM140"/>
</dbReference>
<feature type="region of interest" description="Disordered" evidence="1">
    <location>
        <begin position="107"/>
        <end position="174"/>
    </location>
</feature>
<reference evidence="2" key="1">
    <citation type="submission" date="2020-03" db="EMBL/GenBank/DDBJ databases">
        <title>Melopsittacus undulatus (budgerigar) genome, bMelUnd1, maternal haplotype with Z.</title>
        <authorList>
            <person name="Gedman G."/>
            <person name="Mountcastle J."/>
            <person name="Haase B."/>
            <person name="Formenti G."/>
            <person name="Wright T."/>
            <person name="Apodaca J."/>
            <person name="Pelan S."/>
            <person name="Chow W."/>
            <person name="Rhie A."/>
            <person name="Howe K."/>
            <person name="Fedrigo O."/>
            <person name="Jarvis E.D."/>
        </authorList>
    </citation>
    <scope>NUCLEOTIDE SEQUENCE [LARGE SCALE GENOMIC DNA]</scope>
</reference>
<reference evidence="2" key="3">
    <citation type="submission" date="2025-09" db="UniProtKB">
        <authorList>
            <consortium name="Ensembl"/>
        </authorList>
    </citation>
    <scope>IDENTIFICATION</scope>
</reference>
<name>A0A8V5FI61_MELUD</name>
<protein>
    <submittedName>
        <fullName evidence="2">Uncharacterized protein</fullName>
    </submittedName>
</protein>